<dbReference type="RefSeq" id="WP_132807395.1">
    <property type="nucleotide sequence ID" value="NZ_SMAK01000010.1"/>
</dbReference>
<dbReference type="PRINTS" id="PR00502">
    <property type="entry name" value="NUDIXFAMILY"/>
</dbReference>
<keyword evidence="6" id="KW-1185">Reference proteome</keyword>
<name>A0A4R3M7A3_9HYPH</name>
<feature type="domain" description="Nudix hydrolase" evidence="4">
    <location>
        <begin position="20"/>
        <end position="152"/>
    </location>
</feature>
<dbReference type="AlphaFoldDB" id="A0A4R3M7A3"/>
<dbReference type="CDD" id="cd04673">
    <property type="entry name" value="NUDIX_ADPRase"/>
    <property type="match status" value="1"/>
</dbReference>
<protein>
    <submittedName>
        <fullName evidence="5">ADP-ribose pyrophosphatase YjhB (NUDIX family)</fullName>
    </submittedName>
</protein>
<dbReference type="GO" id="GO:0016787">
    <property type="term" value="F:hydrolase activity"/>
    <property type="evidence" value="ECO:0007669"/>
    <property type="project" value="UniProtKB-KW"/>
</dbReference>
<sequence>MTWPDRIEPDPDDPRSYPAAPMLAVSTAVFRNGRVLLARRGRAPRAGIWSLPGGLVEPGERLAEAALRELLEETGVEARIVGPAATVEVIRRDATGRVARHFVVVSFAATWLQGEPRATPEASEIAWVVPGAYGGRAMTEGLEDVIARAAAVVAAAGSAACCPDPRGESTAET</sequence>
<dbReference type="SUPFAM" id="SSF55811">
    <property type="entry name" value="Nudix"/>
    <property type="match status" value="1"/>
</dbReference>
<reference evidence="5 6" key="1">
    <citation type="submission" date="2019-03" db="EMBL/GenBank/DDBJ databases">
        <title>Genomic Encyclopedia of Type Strains, Phase IV (KMG-IV): sequencing the most valuable type-strain genomes for metagenomic binning, comparative biology and taxonomic classification.</title>
        <authorList>
            <person name="Goeker M."/>
        </authorList>
    </citation>
    <scope>NUCLEOTIDE SEQUENCE [LARGE SCALE GENOMIC DNA]</scope>
    <source>
        <strain evidence="5 6">DSM 19345</strain>
    </source>
</reference>
<dbReference type="EMBL" id="SMAK01000010">
    <property type="protein sequence ID" value="TCT07175.1"/>
    <property type="molecule type" value="Genomic_DNA"/>
</dbReference>
<dbReference type="OrthoDB" id="9761969at2"/>
<dbReference type="Proteomes" id="UP000295678">
    <property type="component" value="Unassembled WGS sequence"/>
</dbReference>
<dbReference type="PANTHER" id="PTHR43736">
    <property type="entry name" value="ADP-RIBOSE PYROPHOSPHATASE"/>
    <property type="match status" value="1"/>
</dbReference>
<organism evidence="5 6">
    <name type="scientific">Tepidamorphus gemmatus</name>
    <dbReference type="NCBI Taxonomy" id="747076"/>
    <lineage>
        <taxon>Bacteria</taxon>
        <taxon>Pseudomonadati</taxon>
        <taxon>Pseudomonadota</taxon>
        <taxon>Alphaproteobacteria</taxon>
        <taxon>Hyphomicrobiales</taxon>
        <taxon>Tepidamorphaceae</taxon>
        <taxon>Tepidamorphus</taxon>
    </lineage>
</organism>
<dbReference type="PROSITE" id="PS00893">
    <property type="entry name" value="NUDIX_BOX"/>
    <property type="match status" value="1"/>
</dbReference>
<dbReference type="PANTHER" id="PTHR43736:SF1">
    <property type="entry name" value="DIHYDRONEOPTERIN TRIPHOSPHATE DIPHOSPHATASE"/>
    <property type="match status" value="1"/>
</dbReference>
<dbReference type="InterPro" id="IPR000086">
    <property type="entry name" value="NUDIX_hydrolase_dom"/>
</dbReference>
<accession>A0A4R3M7A3</accession>
<dbReference type="InterPro" id="IPR020084">
    <property type="entry name" value="NUDIX_hydrolase_CS"/>
</dbReference>
<evidence type="ECO:0000256" key="2">
    <source>
        <dbReference type="ARBA" id="ARBA00022801"/>
    </source>
</evidence>
<dbReference type="InterPro" id="IPR020476">
    <property type="entry name" value="Nudix_hydrolase"/>
</dbReference>
<evidence type="ECO:0000259" key="4">
    <source>
        <dbReference type="PROSITE" id="PS51462"/>
    </source>
</evidence>
<gene>
    <name evidence="5" type="ORF">EDC22_11022</name>
</gene>
<evidence type="ECO:0000313" key="6">
    <source>
        <dbReference type="Proteomes" id="UP000295678"/>
    </source>
</evidence>
<comment type="cofactor">
    <cofactor evidence="1">
        <name>Mg(2+)</name>
        <dbReference type="ChEBI" id="CHEBI:18420"/>
    </cofactor>
</comment>
<keyword evidence="2 3" id="KW-0378">Hydrolase</keyword>
<evidence type="ECO:0000313" key="5">
    <source>
        <dbReference type="EMBL" id="TCT07175.1"/>
    </source>
</evidence>
<dbReference type="Pfam" id="PF00293">
    <property type="entry name" value="NUDIX"/>
    <property type="match status" value="1"/>
</dbReference>
<comment type="caution">
    <text evidence="5">The sequence shown here is derived from an EMBL/GenBank/DDBJ whole genome shotgun (WGS) entry which is preliminary data.</text>
</comment>
<dbReference type="InterPro" id="IPR015797">
    <property type="entry name" value="NUDIX_hydrolase-like_dom_sf"/>
</dbReference>
<dbReference type="PROSITE" id="PS51462">
    <property type="entry name" value="NUDIX"/>
    <property type="match status" value="1"/>
</dbReference>
<evidence type="ECO:0000256" key="3">
    <source>
        <dbReference type="RuleBase" id="RU003476"/>
    </source>
</evidence>
<evidence type="ECO:0000256" key="1">
    <source>
        <dbReference type="ARBA" id="ARBA00001946"/>
    </source>
</evidence>
<proteinExistence type="inferred from homology"/>
<dbReference type="Gene3D" id="3.90.79.10">
    <property type="entry name" value="Nucleoside Triphosphate Pyrophosphohydrolase"/>
    <property type="match status" value="1"/>
</dbReference>
<comment type="similarity">
    <text evidence="3">Belongs to the Nudix hydrolase family.</text>
</comment>